<reference evidence="9 10" key="1">
    <citation type="journal article" date="2007" name="Nature">
        <title>Evolution of genes and genomes on the Drosophila phylogeny.</title>
        <authorList>
            <consortium name="Drosophila 12 Genomes Consortium"/>
            <person name="Clark A.G."/>
            <person name="Eisen M.B."/>
            <person name="Smith D.R."/>
            <person name="Bergman C.M."/>
            <person name="Oliver B."/>
            <person name="Markow T.A."/>
            <person name="Kaufman T.C."/>
            <person name="Kellis M."/>
            <person name="Gelbart W."/>
            <person name="Iyer V.N."/>
            <person name="Pollard D.A."/>
            <person name="Sackton T.B."/>
            <person name="Larracuente A.M."/>
            <person name="Singh N.D."/>
            <person name="Abad J.P."/>
            <person name="Abt D.N."/>
            <person name="Adryan B."/>
            <person name="Aguade M."/>
            <person name="Akashi H."/>
            <person name="Anderson W.W."/>
            <person name="Aquadro C.F."/>
            <person name="Ardell D.H."/>
            <person name="Arguello R."/>
            <person name="Artieri C.G."/>
            <person name="Barbash D.A."/>
            <person name="Barker D."/>
            <person name="Barsanti P."/>
            <person name="Batterham P."/>
            <person name="Batzoglou S."/>
            <person name="Begun D."/>
            <person name="Bhutkar A."/>
            <person name="Blanco E."/>
            <person name="Bosak S.A."/>
            <person name="Bradley R.K."/>
            <person name="Brand A.D."/>
            <person name="Brent M.R."/>
            <person name="Brooks A.N."/>
            <person name="Brown R.H."/>
            <person name="Butlin R.K."/>
            <person name="Caggese C."/>
            <person name="Calvi B.R."/>
            <person name="Bernardo de Carvalho A."/>
            <person name="Caspi A."/>
            <person name="Castrezana S."/>
            <person name="Celniker S.E."/>
            <person name="Chang J.L."/>
            <person name="Chapple C."/>
            <person name="Chatterji S."/>
            <person name="Chinwalla A."/>
            <person name="Civetta A."/>
            <person name="Clifton S.W."/>
            <person name="Comeron J.M."/>
            <person name="Costello J.C."/>
            <person name="Coyne J.A."/>
            <person name="Daub J."/>
            <person name="David R.G."/>
            <person name="Delcher A.L."/>
            <person name="Delehaunty K."/>
            <person name="Do C.B."/>
            <person name="Ebling H."/>
            <person name="Edwards K."/>
            <person name="Eickbush T."/>
            <person name="Evans J.D."/>
            <person name="Filipski A."/>
            <person name="Findeiss S."/>
            <person name="Freyhult E."/>
            <person name="Fulton L."/>
            <person name="Fulton R."/>
            <person name="Garcia A.C."/>
            <person name="Gardiner A."/>
            <person name="Garfield D.A."/>
            <person name="Garvin B.E."/>
            <person name="Gibson G."/>
            <person name="Gilbert D."/>
            <person name="Gnerre S."/>
            <person name="Godfrey J."/>
            <person name="Good R."/>
            <person name="Gotea V."/>
            <person name="Gravely B."/>
            <person name="Greenberg A.J."/>
            <person name="Griffiths-Jones S."/>
            <person name="Gross S."/>
            <person name="Guigo R."/>
            <person name="Gustafson E.A."/>
            <person name="Haerty W."/>
            <person name="Hahn M.W."/>
            <person name="Halligan D.L."/>
            <person name="Halpern A.L."/>
            <person name="Halter G.M."/>
            <person name="Han M.V."/>
            <person name="Heger A."/>
            <person name="Hillier L."/>
            <person name="Hinrichs A.S."/>
            <person name="Holmes I."/>
            <person name="Hoskins R.A."/>
            <person name="Hubisz M.J."/>
            <person name="Hultmark D."/>
            <person name="Huntley M.A."/>
            <person name="Jaffe D.B."/>
            <person name="Jagadeeshan S."/>
            <person name="Jeck W.R."/>
            <person name="Johnson J."/>
            <person name="Jones C.D."/>
            <person name="Jordan W.C."/>
            <person name="Karpen G.H."/>
            <person name="Kataoka E."/>
            <person name="Keightley P.D."/>
            <person name="Kheradpour P."/>
            <person name="Kirkness E.F."/>
            <person name="Koerich L.B."/>
            <person name="Kristiansen K."/>
            <person name="Kudrna D."/>
            <person name="Kulathinal R.J."/>
            <person name="Kumar S."/>
            <person name="Kwok R."/>
            <person name="Lander E."/>
            <person name="Langley C.H."/>
            <person name="Lapoint R."/>
            <person name="Lazzaro B.P."/>
            <person name="Lee S.J."/>
            <person name="Levesque L."/>
            <person name="Li R."/>
            <person name="Lin C.F."/>
            <person name="Lin M.F."/>
            <person name="Lindblad-Toh K."/>
            <person name="Llopart A."/>
            <person name="Long M."/>
            <person name="Low L."/>
            <person name="Lozovsky E."/>
            <person name="Lu J."/>
            <person name="Luo M."/>
            <person name="Machado C.A."/>
            <person name="Makalowski W."/>
            <person name="Marzo M."/>
            <person name="Matsuda M."/>
            <person name="Matzkin L."/>
            <person name="McAllister B."/>
            <person name="McBride C.S."/>
            <person name="McKernan B."/>
            <person name="McKernan K."/>
            <person name="Mendez-Lago M."/>
            <person name="Minx P."/>
            <person name="Mollenhauer M.U."/>
            <person name="Montooth K."/>
            <person name="Mount S.M."/>
            <person name="Mu X."/>
            <person name="Myers E."/>
            <person name="Negre B."/>
            <person name="Newfeld S."/>
            <person name="Nielsen R."/>
            <person name="Noor M.A."/>
            <person name="O'Grady P."/>
            <person name="Pachter L."/>
            <person name="Papaceit M."/>
            <person name="Parisi M.J."/>
            <person name="Parisi M."/>
            <person name="Parts L."/>
            <person name="Pedersen J.S."/>
            <person name="Pesole G."/>
            <person name="Phillippy A.M."/>
            <person name="Ponting C.P."/>
            <person name="Pop M."/>
            <person name="Porcelli D."/>
            <person name="Powell J.R."/>
            <person name="Prohaska S."/>
            <person name="Pruitt K."/>
            <person name="Puig M."/>
            <person name="Quesneville H."/>
            <person name="Ram K.R."/>
            <person name="Rand D."/>
            <person name="Rasmussen M.D."/>
            <person name="Reed L.K."/>
            <person name="Reenan R."/>
            <person name="Reily A."/>
            <person name="Remington K.A."/>
            <person name="Rieger T.T."/>
            <person name="Ritchie M.G."/>
            <person name="Robin C."/>
            <person name="Rogers Y.H."/>
            <person name="Rohde C."/>
            <person name="Rozas J."/>
            <person name="Rubenfield M.J."/>
            <person name="Ruiz A."/>
            <person name="Russo S."/>
            <person name="Salzberg S.L."/>
            <person name="Sanchez-Gracia A."/>
            <person name="Saranga D.J."/>
            <person name="Sato H."/>
            <person name="Schaeffer S.W."/>
            <person name="Schatz M.C."/>
            <person name="Schlenke T."/>
            <person name="Schwartz R."/>
            <person name="Segarra C."/>
            <person name="Singh R.S."/>
            <person name="Sirot L."/>
            <person name="Sirota M."/>
            <person name="Sisneros N.B."/>
            <person name="Smith C.D."/>
            <person name="Smith T.F."/>
            <person name="Spieth J."/>
            <person name="Stage D.E."/>
            <person name="Stark A."/>
            <person name="Stephan W."/>
            <person name="Strausberg R.L."/>
            <person name="Strempel S."/>
            <person name="Sturgill D."/>
            <person name="Sutton G."/>
            <person name="Sutton G.G."/>
            <person name="Tao W."/>
            <person name="Teichmann S."/>
            <person name="Tobari Y.N."/>
            <person name="Tomimura Y."/>
            <person name="Tsolas J.M."/>
            <person name="Valente V.L."/>
            <person name="Venter E."/>
            <person name="Venter J.C."/>
            <person name="Vicario S."/>
            <person name="Vieira F.G."/>
            <person name="Vilella A.J."/>
            <person name="Villasante A."/>
            <person name="Walenz B."/>
            <person name="Wang J."/>
            <person name="Wasserman M."/>
            <person name="Watts T."/>
            <person name="Wilson D."/>
            <person name="Wilson R.K."/>
            <person name="Wing R.A."/>
            <person name="Wolfner M.F."/>
            <person name="Wong A."/>
            <person name="Wong G.K."/>
            <person name="Wu C.I."/>
            <person name="Wu G."/>
            <person name="Yamamoto D."/>
            <person name="Yang H.P."/>
            <person name="Yang S.P."/>
            <person name="Yorke J.A."/>
            <person name="Yoshida K."/>
            <person name="Zdobnov E."/>
            <person name="Zhang P."/>
            <person name="Zhang Y."/>
            <person name="Zimin A.V."/>
            <person name="Baldwin J."/>
            <person name="Abdouelleil A."/>
            <person name="Abdulkadir J."/>
            <person name="Abebe A."/>
            <person name="Abera B."/>
            <person name="Abreu J."/>
            <person name="Acer S.C."/>
            <person name="Aftuck L."/>
            <person name="Alexander A."/>
            <person name="An P."/>
            <person name="Anderson E."/>
            <person name="Anderson S."/>
            <person name="Arachi H."/>
            <person name="Azer M."/>
            <person name="Bachantsang P."/>
            <person name="Barry A."/>
            <person name="Bayul T."/>
            <person name="Berlin A."/>
            <person name="Bessette D."/>
            <person name="Bloom T."/>
            <person name="Blye J."/>
            <person name="Boguslavskiy L."/>
            <person name="Bonnet C."/>
            <person name="Boukhgalter B."/>
            <person name="Bourzgui I."/>
            <person name="Brown A."/>
            <person name="Cahill P."/>
            <person name="Channer S."/>
            <person name="Cheshatsang Y."/>
            <person name="Chuda L."/>
            <person name="Citroen M."/>
            <person name="Collymore A."/>
            <person name="Cooke P."/>
            <person name="Costello M."/>
            <person name="D'Aco K."/>
            <person name="Daza R."/>
            <person name="De Haan G."/>
            <person name="DeGray S."/>
            <person name="DeMaso C."/>
            <person name="Dhargay N."/>
            <person name="Dooley K."/>
            <person name="Dooley E."/>
            <person name="Doricent M."/>
            <person name="Dorje P."/>
            <person name="Dorjee K."/>
            <person name="Dupes A."/>
            <person name="Elong R."/>
            <person name="Falk J."/>
            <person name="Farina A."/>
            <person name="Faro S."/>
            <person name="Ferguson D."/>
            <person name="Fisher S."/>
            <person name="Foley C.D."/>
            <person name="Franke A."/>
            <person name="Friedrich D."/>
            <person name="Gadbois L."/>
            <person name="Gearin G."/>
            <person name="Gearin C.R."/>
            <person name="Giannoukos G."/>
            <person name="Goode T."/>
            <person name="Graham J."/>
            <person name="Grandbois E."/>
            <person name="Grewal S."/>
            <person name="Gyaltsen K."/>
            <person name="Hafez N."/>
            <person name="Hagos B."/>
            <person name="Hall J."/>
            <person name="Henson C."/>
            <person name="Hollinger A."/>
            <person name="Honan T."/>
            <person name="Huard M.D."/>
            <person name="Hughes L."/>
            <person name="Hurhula B."/>
            <person name="Husby M.E."/>
            <person name="Kamat A."/>
            <person name="Kanga B."/>
            <person name="Kashin S."/>
            <person name="Khazanovich D."/>
            <person name="Kisner P."/>
            <person name="Lance K."/>
            <person name="Lara M."/>
            <person name="Lee W."/>
            <person name="Lennon N."/>
            <person name="Letendre F."/>
            <person name="LeVine R."/>
            <person name="Lipovsky A."/>
            <person name="Liu X."/>
            <person name="Liu J."/>
            <person name="Liu S."/>
            <person name="Lokyitsang T."/>
            <person name="Lokyitsang Y."/>
            <person name="Lubonja R."/>
            <person name="Lui A."/>
            <person name="MacDonald P."/>
            <person name="Magnisalis V."/>
            <person name="Maru K."/>
            <person name="Matthews C."/>
            <person name="McCusker W."/>
            <person name="McDonough S."/>
            <person name="Mehta T."/>
            <person name="Meldrim J."/>
            <person name="Meneus L."/>
            <person name="Mihai O."/>
            <person name="Mihalev A."/>
            <person name="Mihova T."/>
            <person name="Mittelman R."/>
            <person name="Mlenga V."/>
            <person name="Montmayeur A."/>
            <person name="Mulrain L."/>
            <person name="Navidi A."/>
            <person name="Naylor J."/>
            <person name="Negash T."/>
            <person name="Nguyen T."/>
            <person name="Nguyen N."/>
            <person name="Nicol R."/>
            <person name="Norbu C."/>
            <person name="Norbu N."/>
            <person name="Novod N."/>
            <person name="O'Neill B."/>
            <person name="Osman S."/>
            <person name="Markiewicz E."/>
            <person name="Oyono O.L."/>
            <person name="Patti C."/>
            <person name="Phunkhang P."/>
            <person name="Pierre F."/>
            <person name="Priest M."/>
            <person name="Raghuraman S."/>
            <person name="Rege F."/>
            <person name="Reyes R."/>
            <person name="Rise C."/>
            <person name="Rogov P."/>
            <person name="Ross K."/>
            <person name="Ryan E."/>
            <person name="Settipalli S."/>
            <person name="Shea T."/>
            <person name="Sherpa N."/>
            <person name="Shi L."/>
            <person name="Shih D."/>
            <person name="Sparrow T."/>
            <person name="Spaulding J."/>
            <person name="Stalker J."/>
            <person name="Stange-Thomann N."/>
            <person name="Stavropoulos S."/>
            <person name="Stone C."/>
            <person name="Strader C."/>
            <person name="Tesfaye S."/>
            <person name="Thomson T."/>
            <person name="Thoulutsang Y."/>
            <person name="Thoulutsang D."/>
            <person name="Topham K."/>
            <person name="Topping I."/>
            <person name="Tsamla T."/>
            <person name="Vassiliev H."/>
            <person name="Vo A."/>
            <person name="Wangchuk T."/>
            <person name="Wangdi T."/>
            <person name="Weiand M."/>
            <person name="Wilkinson J."/>
            <person name="Wilson A."/>
            <person name="Yadav S."/>
            <person name="Young G."/>
            <person name="Yu Q."/>
            <person name="Zembek L."/>
            <person name="Zhong D."/>
            <person name="Zimmer A."/>
            <person name="Zwirko Z."/>
            <person name="Jaffe D.B."/>
            <person name="Alvarez P."/>
            <person name="Brockman W."/>
            <person name="Butler J."/>
            <person name="Chin C."/>
            <person name="Gnerre S."/>
            <person name="Grabherr M."/>
            <person name="Kleber M."/>
            <person name="Mauceli E."/>
            <person name="MacCallum I."/>
        </authorList>
    </citation>
    <scope>NUCLEOTIDE SEQUENCE [LARGE SCALE GENOMIC DNA]</scope>
    <source>
        <strain evidence="10">Tucson 15010-1051.87</strain>
    </source>
</reference>
<dbReference type="GO" id="GO:0005634">
    <property type="term" value="C:nucleus"/>
    <property type="evidence" value="ECO:0007669"/>
    <property type="project" value="UniProtKB-SubCell"/>
</dbReference>
<dbReference type="PhylomeDB" id="B4LDM2"/>
<dbReference type="OMA" id="SFFMQQM"/>
<dbReference type="EMBL" id="CH940647">
    <property type="protein sequence ID" value="EDW69983.1"/>
    <property type="molecule type" value="Genomic_DNA"/>
</dbReference>
<comment type="cofactor">
    <cofactor evidence="1">
        <name>a divalent metal cation</name>
        <dbReference type="ChEBI" id="CHEBI:60240"/>
    </cofactor>
</comment>
<evidence type="ECO:0000256" key="3">
    <source>
        <dbReference type="ARBA" id="ARBA00006958"/>
    </source>
</evidence>
<comment type="subcellular location">
    <subcellularLocation>
        <location evidence="2">Nucleus</location>
    </subcellularLocation>
</comment>
<keyword evidence="7" id="KW-0539">Nucleus</keyword>
<evidence type="ECO:0000259" key="8">
    <source>
        <dbReference type="Pfam" id="PF13359"/>
    </source>
</evidence>
<dbReference type="AlphaFoldDB" id="B4LDM2"/>
<dbReference type="OrthoDB" id="2668416at2759"/>
<dbReference type="PANTHER" id="PTHR22930:SF85">
    <property type="entry name" value="GH03217P-RELATED"/>
    <property type="match status" value="1"/>
</dbReference>
<organism evidence="9 10">
    <name type="scientific">Drosophila virilis</name>
    <name type="common">Fruit fly</name>
    <dbReference type="NCBI Taxonomy" id="7244"/>
    <lineage>
        <taxon>Eukaryota</taxon>
        <taxon>Metazoa</taxon>
        <taxon>Ecdysozoa</taxon>
        <taxon>Arthropoda</taxon>
        <taxon>Hexapoda</taxon>
        <taxon>Insecta</taxon>
        <taxon>Pterygota</taxon>
        <taxon>Neoptera</taxon>
        <taxon>Endopterygota</taxon>
        <taxon>Diptera</taxon>
        <taxon>Brachycera</taxon>
        <taxon>Muscomorpha</taxon>
        <taxon>Ephydroidea</taxon>
        <taxon>Drosophilidae</taxon>
        <taxon>Drosophila</taxon>
    </lineage>
</organism>
<evidence type="ECO:0000256" key="7">
    <source>
        <dbReference type="ARBA" id="ARBA00023242"/>
    </source>
</evidence>
<evidence type="ECO:0000256" key="6">
    <source>
        <dbReference type="ARBA" id="ARBA00022801"/>
    </source>
</evidence>
<dbReference type="InterPro" id="IPR045249">
    <property type="entry name" value="HARBI1-like"/>
</dbReference>
<keyword evidence="5" id="KW-0479">Metal-binding</keyword>
<accession>B4LDM2</accession>
<sequence length="472" mass="53203">MDEELQRINNDLNDALSKLLRSAPKCEGSALQQRKRKIATLIRLHVRHLQQTVIVSRRRQQQRTRRRLKQLRSLFMQQMIELQSNYVQMFVMLRMKHAQLQHIEDMETVMDNINTTAAESVLATETVGPTLFWEHTIPQYSDEQFLDSFHVTRSTFQSLCSQLSSSLRTVPELASSADDIAPDKCVGLALYFLASGERISIISEKFALPRAHTIKCLKVFCNAVMTSLGKALRLLPQSEADCANVVAGFQRECNMPAALVGVLGVCCIPLRGPSKQIAGSSAALRMEFLLDDRMLFRELRLGNANGTKAPLPPMFADAPNPLTQLPPRCINNRSVPAFVLAPANQNYPLRPWLLQRYSEPAAPHEYDFNEVADHLQELSDCAMHRLMSRWRFLSQPLDISFQTASCIITAATVLHNLLEELSEPHMLEWGNTVDVSRFKSAPVDPKPDTSADIEHALDVRDFLARTISSTEI</sequence>
<evidence type="ECO:0000313" key="10">
    <source>
        <dbReference type="Proteomes" id="UP000008792"/>
    </source>
</evidence>
<dbReference type="KEGG" id="dvi:6624592"/>
<keyword evidence="6" id="KW-0378">Hydrolase</keyword>
<dbReference type="GO" id="GO:0046872">
    <property type="term" value="F:metal ion binding"/>
    <property type="evidence" value="ECO:0007669"/>
    <property type="project" value="UniProtKB-KW"/>
</dbReference>
<dbReference type="HOGENOM" id="CLU_572755_0_0_1"/>
<dbReference type="eggNOG" id="KOG4585">
    <property type="taxonomic scope" value="Eukaryota"/>
</dbReference>
<keyword evidence="10" id="KW-1185">Reference proteome</keyword>
<dbReference type="GO" id="GO:0016787">
    <property type="term" value="F:hydrolase activity"/>
    <property type="evidence" value="ECO:0007669"/>
    <property type="project" value="UniProtKB-KW"/>
</dbReference>
<evidence type="ECO:0000256" key="5">
    <source>
        <dbReference type="ARBA" id="ARBA00022723"/>
    </source>
</evidence>
<evidence type="ECO:0000313" key="9">
    <source>
        <dbReference type="EMBL" id="EDW69983.1"/>
    </source>
</evidence>
<protein>
    <recommendedName>
        <fullName evidence="8">DDE Tnp4 domain-containing protein</fullName>
    </recommendedName>
</protein>
<evidence type="ECO:0000256" key="4">
    <source>
        <dbReference type="ARBA" id="ARBA00022722"/>
    </source>
</evidence>
<evidence type="ECO:0000256" key="1">
    <source>
        <dbReference type="ARBA" id="ARBA00001968"/>
    </source>
</evidence>
<keyword evidence="4" id="KW-0540">Nuclease</keyword>
<dbReference type="SMR" id="B4LDM2"/>
<dbReference type="InParanoid" id="B4LDM2"/>
<dbReference type="InterPro" id="IPR027806">
    <property type="entry name" value="HARBI1_dom"/>
</dbReference>
<dbReference type="Proteomes" id="UP000008792">
    <property type="component" value="Unassembled WGS sequence"/>
</dbReference>
<dbReference type="Pfam" id="PF13359">
    <property type="entry name" value="DDE_Tnp_4"/>
    <property type="match status" value="1"/>
</dbReference>
<evidence type="ECO:0000256" key="2">
    <source>
        <dbReference type="ARBA" id="ARBA00004123"/>
    </source>
</evidence>
<proteinExistence type="inferred from homology"/>
<feature type="domain" description="DDE Tnp4" evidence="8">
    <location>
        <begin position="343"/>
        <end position="416"/>
    </location>
</feature>
<dbReference type="GO" id="GO:0004518">
    <property type="term" value="F:nuclease activity"/>
    <property type="evidence" value="ECO:0007669"/>
    <property type="project" value="UniProtKB-KW"/>
</dbReference>
<name>B4LDM2_DROVI</name>
<dbReference type="PANTHER" id="PTHR22930">
    <property type="match status" value="1"/>
</dbReference>
<comment type="similarity">
    <text evidence="3">Belongs to the HARBI1 family.</text>
</comment>
<gene>
    <name evidence="9" type="primary">Dvir\GJ13550</name>
    <name evidence="9" type="ORF">Dvir_GJ13550</name>
</gene>